<dbReference type="Proteomes" id="UP000639772">
    <property type="component" value="Chromosome 13"/>
</dbReference>
<keyword evidence="2" id="KW-0813">Transport</keyword>
<sequence>IQPRLLNLRFRSAAPCAVASLSGRIWFFGVHLLGFSAKQNSFDGVGPPIPGAGEGYCGKGFQPNPFSSGTRLRDMIRAIRACKTAAEERAVVRKECAAIRAAVSENDQDYRHRRFQVTGNISTQCYISDPISGELTVQASAEPISSIDIILLRIESVHAGERIISDT</sequence>
<dbReference type="InterPro" id="IPR011989">
    <property type="entry name" value="ARM-like"/>
</dbReference>
<accession>A0A835PQI1</accession>
<evidence type="ECO:0000313" key="6">
    <source>
        <dbReference type="Proteomes" id="UP000639772"/>
    </source>
</evidence>
<dbReference type="AlphaFoldDB" id="A0A835PQI1"/>
<name>A0A835PQI1_VANPL</name>
<organism evidence="5 6">
    <name type="scientific">Vanilla planifolia</name>
    <name type="common">Vanilla</name>
    <dbReference type="NCBI Taxonomy" id="51239"/>
    <lineage>
        <taxon>Eukaryota</taxon>
        <taxon>Viridiplantae</taxon>
        <taxon>Streptophyta</taxon>
        <taxon>Embryophyta</taxon>
        <taxon>Tracheophyta</taxon>
        <taxon>Spermatophyta</taxon>
        <taxon>Magnoliopsida</taxon>
        <taxon>Liliopsida</taxon>
        <taxon>Asparagales</taxon>
        <taxon>Orchidaceae</taxon>
        <taxon>Vanilloideae</taxon>
        <taxon>Vanilleae</taxon>
        <taxon>Vanilla</taxon>
    </lineage>
</organism>
<keyword evidence="4" id="KW-0472">Membrane</keyword>
<protein>
    <submittedName>
        <fullName evidence="5">Uncharacterized protein</fullName>
    </submittedName>
</protein>
<gene>
    <name evidence="5" type="ORF">HPP92_023550</name>
</gene>
<evidence type="ECO:0000256" key="1">
    <source>
        <dbReference type="ARBA" id="ARBA00004308"/>
    </source>
</evidence>
<dbReference type="GO" id="GO:0005737">
    <property type="term" value="C:cytoplasm"/>
    <property type="evidence" value="ECO:0007669"/>
    <property type="project" value="UniProtKB-ARBA"/>
</dbReference>
<evidence type="ECO:0000256" key="4">
    <source>
        <dbReference type="ARBA" id="ARBA00023136"/>
    </source>
</evidence>
<evidence type="ECO:0000256" key="3">
    <source>
        <dbReference type="ARBA" id="ARBA00022927"/>
    </source>
</evidence>
<dbReference type="InterPro" id="IPR050840">
    <property type="entry name" value="Adaptor_Complx_Large_Subunit"/>
</dbReference>
<reference evidence="5 6" key="1">
    <citation type="journal article" date="2020" name="Nat. Food">
        <title>A phased Vanilla planifolia genome enables genetic improvement of flavour and production.</title>
        <authorList>
            <person name="Hasing T."/>
            <person name="Tang H."/>
            <person name="Brym M."/>
            <person name="Khazi F."/>
            <person name="Huang T."/>
            <person name="Chambers A.H."/>
        </authorList>
    </citation>
    <scope>NUCLEOTIDE SEQUENCE [LARGE SCALE GENOMIC DNA]</scope>
    <source>
        <tissue evidence="5">Leaf</tissue>
    </source>
</reference>
<evidence type="ECO:0000256" key="2">
    <source>
        <dbReference type="ARBA" id="ARBA00022448"/>
    </source>
</evidence>
<dbReference type="GO" id="GO:0015031">
    <property type="term" value="P:protein transport"/>
    <property type="evidence" value="ECO:0007669"/>
    <property type="project" value="UniProtKB-KW"/>
</dbReference>
<feature type="non-terminal residue" evidence="5">
    <location>
        <position position="167"/>
    </location>
</feature>
<dbReference type="EMBL" id="JADCNM010000013">
    <property type="protein sequence ID" value="KAG0455762.1"/>
    <property type="molecule type" value="Genomic_DNA"/>
</dbReference>
<proteinExistence type="predicted"/>
<dbReference type="PANTHER" id="PTHR22780">
    <property type="entry name" value="ADAPTIN, ALPHA/GAMMA/EPSILON"/>
    <property type="match status" value="1"/>
</dbReference>
<keyword evidence="3" id="KW-0653">Protein transport</keyword>
<dbReference type="OrthoDB" id="28053at2759"/>
<comment type="caution">
    <text evidence="5">The sequence shown here is derived from an EMBL/GenBank/DDBJ whole genome shotgun (WGS) entry which is preliminary data.</text>
</comment>
<dbReference type="Gene3D" id="1.25.10.10">
    <property type="entry name" value="Leucine-rich Repeat Variant"/>
    <property type="match status" value="1"/>
</dbReference>
<dbReference type="GO" id="GO:0012505">
    <property type="term" value="C:endomembrane system"/>
    <property type="evidence" value="ECO:0007669"/>
    <property type="project" value="UniProtKB-SubCell"/>
</dbReference>
<evidence type="ECO:0000313" key="5">
    <source>
        <dbReference type="EMBL" id="KAG0455762.1"/>
    </source>
</evidence>
<comment type="subcellular location">
    <subcellularLocation>
        <location evidence="1">Endomembrane system</location>
    </subcellularLocation>
</comment>